<reference evidence="3 4" key="1">
    <citation type="submission" date="2013-11" db="EMBL/GenBank/DDBJ databases">
        <title>Genome sequencing of Stegodyphus mimosarum.</title>
        <authorList>
            <person name="Bechsgaard J."/>
        </authorList>
    </citation>
    <scope>NUCLEOTIDE SEQUENCE [LARGE SCALE GENOMIC DNA]</scope>
</reference>
<name>A0A087T0F9_STEMI</name>
<dbReference type="STRING" id="407821.A0A087T0F9"/>
<evidence type="ECO:0000313" key="4">
    <source>
        <dbReference type="Proteomes" id="UP000054359"/>
    </source>
</evidence>
<dbReference type="Proteomes" id="UP000054359">
    <property type="component" value="Unassembled WGS sequence"/>
</dbReference>
<evidence type="ECO:0000259" key="2">
    <source>
        <dbReference type="Pfam" id="PF12140"/>
    </source>
</evidence>
<evidence type="ECO:0000256" key="1">
    <source>
        <dbReference type="SAM" id="MobiDB-lite"/>
    </source>
</evidence>
<feature type="region of interest" description="Disordered" evidence="1">
    <location>
        <begin position="221"/>
        <end position="243"/>
    </location>
</feature>
<dbReference type="Pfam" id="PF12140">
    <property type="entry name" value="SLED"/>
    <property type="match status" value="1"/>
</dbReference>
<dbReference type="OrthoDB" id="6415006at2759"/>
<organism evidence="3 4">
    <name type="scientific">Stegodyphus mimosarum</name>
    <name type="common">African social velvet spider</name>
    <dbReference type="NCBI Taxonomy" id="407821"/>
    <lineage>
        <taxon>Eukaryota</taxon>
        <taxon>Metazoa</taxon>
        <taxon>Ecdysozoa</taxon>
        <taxon>Arthropoda</taxon>
        <taxon>Chelicerata</taxon>
        <taxon>Arachnida</taxon>
        <taxon>Araneae</taxon>
        <taxon>Araneomorphae</taxon>
        <taxon>Entelegynae</taxon>
        <taxon>Eresoidea</taxon>
        <taxon>Eresidae</taxon>
        <taxon>Stegodyphus</taxon>
    </lineage>
</organism>
<proteinExistence type="predicted"/>
<feature type="domain" description="SLED" evidence="2">
    <location>
        <begin position="1"/>
        <end position="79"/>
    </location>
</feature>
<gene>
    <name evidence="3" type="ORF">X975_15754</name>
</gene>
<dbReference type="EMBL" id="KK112810">
    <property type="protein sequence ID" value="KFM58598.1"/>
    <property type="molecule type" value="Genomic_DNA"/>
</dbReference>
<keyword evidence="4" id="KW-1185">Reference proteome</keyword>
<dbReference type="InterPro" id="IPR021987">
    <property type="entry name" value="SLED"/>
</dbReference>
<dbReference type="AlphaFoldDB" id="A0A087T0F9"/>
<evidence type="ECO:0000313" key="3">
    <source>
        <dbReference type="EMBL" id="KFM58598.1"/>
    </source>
</evidence>
<dbReference type="Gene3D" id="3.90.1150.190">
    <property type="entry name" value="SLED domain"/>
    <property type="match status" value="1"/>
</dbReference>
<accession>A0A087T0F9</accession>
<feature type="compositionally biased region" description="Basic residues" evidence="1">
    <location>
        <begin position="221"/>
        <end position="230"/>
    </location>
</feature>
<feature type="non-terminal residue" evidence="3">
    <location>
        <position position="286"/>
    </location>
</feature>
<dbReference type="InterPro" id="IPR038348">
    <property type="entry name" value="SLED_sf"/>
</dbReference>
<sequence length="286" mass="32303">MKEVLTRVVSIAYKPSRVLQILQIHGKPSQGTQQQVIKAKYKGKSYRATIEIIRHSEQVEEFCKKICTKLECCSYLFGPEHVGEICPSNCHTQTKTKFGYNFVKKHKKPGRPPLHSTLAAANNGEIIKRGPGRKKKRKHWAHLNVAAENNIPQKVPKIADVCETDESAKVEVTKTLSSSEPAKIEFIGKKKLKHTPCSSIVTRGAKLPNFGLWHHVSSFHSRRGRPRTRPMRPFPPRKVGRPIGSTKKAIAAHMNERKTLEKDNCNEATEEKVTTVIKEISYLESN</sequence>
<protein>
    <submittedName>
        <fullName evidence="3">Scm-like with four MBT domains protein 1</fullName>
    </submittedName>
</protein>